<reference evidence="2" key="3">
    <citation type="submission" date="2020-06" db="EMBL/GenBank/DDBJ databases">
        <title>Helianthus annuus Genome sequencing and assembly Release 2.</title>
        <authorList>
            <person name="Gouzy J."/>
            <person name="Langlade N."/>
            <person name="Munos S."/>
        </authorList>
    </citation>
    <scope>NUCLEOTIDE SEQUENCE</scope>
    <source>
        <tissue evidence="2">Leaves</tissue>
    </source>
</reference>
<dbReference type="Gramene" id="mRNA:HanXRQr2_Chr09g0411481">
    <property type="protein sequence ID" value="mRNA:HanXRQr2_Chr09g0411481"/>
    <property type="gene ID" value="HanXRQr2_Chr09g0411481"/>
</dbReference>
<evidence type="ECO:0000313" key="3">
    <source>
        <dbReference type="EMBL" id="OTG16578.1"/>
    </source>
</evidence>
<gene>
    <name evidence="3" type="ORF">HannXRQ_Chr09g0272891</name>
    <name evidence="2" type="ORF">HanXRQr2_Chr09g0411481</name>
</gene>
<organism evidence="3 4">
    <name type="scientific">Helianthus annuus</name>
    <name type="common">Common sunflower</name>
    <dbReference type="NCBI Taxonomy" id="4232"/>
    <lineage>
        <taxon>Eukaryota</taxon>
        <taxon>Viridiplantae</taxon>
        <taxon>Streptophyta</taxon>
        <taxon>Embryophyta</taxon>
        <taxon>Tracheophyta</taxon>
        <taxon>Spermatophyta</taxon>
        <taxon>Magnoliopsida</taxon>
        <taxon>eudicotyledons</taxon>
        <taxon>Gunneridae</taxon>
        <taxon>Pentapetalae</taxon>
        <taxon>asterids</taxon>
        <taxon>campanulids</taxon>
        <taxon>Asterales</taxon>
        <taxon>Asteraceae</taxon>
        <taxon>Asteroideae</taxon>
        <taxon>Heliantheae alliance</taxon>
        <taxon>Heliantheae</taxon>
        <taxon>Helianthus</taxon>
    </lineage>
</organism>
<dbReference type="AlphaFoldDB" id="A0A251TZK9"/>
<reference evidence="3" key="2">
    <citation type="submission" date="2017-02" db="EMBL/GenBank/DDBJ databases">
        <title>Sunflower complete genome.</title>
        <authorList>
            <person name="Langlade N."/>
            <person name="Munos S."/>
        </authorList>
    </citation>
    <scope>NUCLEOTIDE SEQUENCE [LARGE SCALE GENOMIC DNA]</scope>
    <source>
        <tissue evidence="3">Leaves</tissue>
    </source>
</reference>
<dbReference type="InParanoid" id="A0A251TZK9"/>
<reference evidence="2 4" key="1">
    <citation type="journal article" date="2017" name="Nature">
        <title>The sunflower genome provides insights into oil metabolism, flowering and Asterid evolution.</title>
        <authorList>
            <person name="Badouin H."/>
            <person name="Gouzy J."/>
            <person name="Grassa C.J."/>
            <person name="Murat F."/>
            <person name="Staton S.E."/>
            <person name="Cottret L."/>
            <person name="Lelandais-Briere C."/>
            <person name="Owens G.L."/>
            <person name="Carrere S."/>
            <person name="Mayjonade B."/>
            <person name="Legrand L."/>
            <person name="Gill N."/>
            <person name="Kane N.C."/>
            <person name="Bowers J.E."/>
            <person name="Hubner S."/>
            <person name="Bellec A."/>
            <person name="Berard A."/>
            <person name="Berges H."/>
            <person name="Blanchet N."/>
            <person name="Boniface M.C."/>
            <person name="Brunel D."/>
            <person name="Catrice O."/>
            <person name="Chaidir N."/>
            <person name="Claudel C."/>
            <person name="Donnadieu C."/>
            <person name="Faraut T."/>
            <person name="Fievet G."/>
            <person name="Helmstetter N."/>
            <person name="King M."/>
            <person name="Knapp S.J."/>
            <person name="Lai Z."/>
            <person name="Le Paslier M.C."/>
            <person name="Lippi Y."/>
            <person name="Lorenzon L."/>
            <person name="Mandel J.R."/>
            <person name="Marage G."/>
            <person name="Marchand G."/>
            <person name="Marquand E."/>
            <person name="Bret-Mestries E."/>
            <person name="Morien E."/>
            <person name="Nambeesan S."/>
            <person name="Nguyen T."/>
            <person name="Pegot-Espagnet P."/>
            <person name="Pouilly N."/>
            <person name="Raftis F."/>
            <person name="Sallet E."/>
            <person name="Schiex T."/>
            <person name="Thomas J."/>
            <person name="Vandecasteele C."/>
            <person name="Vares D."/>
            <person name="Vear F."/>
            <person name="Vautrin S."/>
            <person name="Crespi M."/>
            <person name="Mangin B."/>
            <person name="Burke J.M."/>
            <person name="Salse J."/>
            <person name="Munos S."/>
            <person name="Vincourt P."/>
            <person name="Rieseberg L.H."/>
            <person name="Langlade N.B."/>
        </authorList>
    </citation>
    <scope>NUCLEOTIDE SEQUENCE [LARGE SCALE GENOMIC DNA]</scope>
    <source>
        <strain evidence="4">cv. SF193</strain>
        <tissue evidence="2">Leaves</tissue>
    </source>
</reference>
<dbReference type="OMA" id="MMIESIG"/>
<accession>A0A251TZK9</accession>
<dbReference type="Proteomes" id="UP000215914">
    <property type="component" value="Chromosome 9"/>
</dbReference>
<feature type="region of interest" description="Disordered" evidence="1">
    <location>
        <begin position="122"/>
        <end position="161"/>
    </location>
</feature>
<proteinExistence type="predicted"/>
<dbReference type="EMBL" id="MNCJ02000324">
    <property type="protein sequence ID" value="KAF5792925.1"/>
    <property type="molecule type" value="Genomic_DNA"/>
</dbReference>
<protein>
    <submittedName>
        <fullName evidence="3">Uncharacterized protein</fullName>
    </submittedName>
</protein>
<evidence type="ECO:0000256" key="1">
    <source>
        <dbReference type="SAM" id="MobiDB-lite"/>
    </source>
</evidence>
<dbReference type="PANTHER" id="PTHR48238">
    <property type="entry name" value="BNACNNG09570D PROTEIN"/>
    <property type="match status" value="1"/>
</dbReference>
<evidence type="ECO:0000313" key="4">
    <source>
        <dbReference type="Proteomes" id="UP000215914"/>
    </source>
</evidence>
<name>A0A251TZK9_HELAN</name>
<keyword evidence="4" id="KW-1185">Reference proteome</keyword>
<dbReference type="PANTHER" id="PTHR48238:SF1">
    <property type="entry name" value="(RAPE) HYPOTHETICAL PROTEIN"/>
    <property type="match status" value="1"/>
</dbReference>
<sequence>MLGRMRTCSLSSLEVLEMERTPSKLLKDDSLSIYEKTLLKLQQGSQLDLSSVPEEATNTSTSPLVSTVSSNMTVDAADCASTGSFIGSGGSQSMNISKEEPRGNLSVIDMFSRYRASRTNKIVSSDDSAMETEDYGFSANTSPSHDPELQEGCIVDPPSPV</sequence>
<feature type="region of interest" description="Disordered" evidence="1">
    <location>
        <begin position="45"/>
        <end position="64"/>
    </location>
</feature>
<dbReference type="EMBL" id="CM007898">
    <property type="protein sequence ID" value="OTG16578.1"/>
    <property type="molecule type" value="Genomic_DNA"/>
</dbReference>
<dbReference type="OrthoDB" id="60860at2759"/>
<dbReference type="FunCoup" id="A0A251TZK9">
    <property type="interactions" value="60"/>
</dbReference>
<evidence type="ECO:0000313" key="2">
    <source>
        <dbReference type="EMBL" id="KAF5792925.1"/>
    </source>
</evidence>